<accession>A0A9P3PES7</accession>
<dbReference type="PANTHER" id="PTHR10501">
    <property type="entry name" value="U1 SMALL NUCLEAR RIBONUCLEOPROTEIN A/U2 SMALL NUCLEAR RIBONUCLEOPROTEIN B"/>
    <property type="match status" value="1"/>
</dbReference>
<evidence type="ECO:0000256" key="3">
    <source>
        <dbReference type="SAM" id="MobiDB-lite"/>
    </source>
</evidence>
<feature type="domain" description="RRM" evidence="4">
    <location>
        <begin position="764"/>
        <end position="850"/>
    </location>
</feature>
<comment type="caution">
    <text evidence="5">The sequence shown here is derived from an EMBL/GenBank/DDBJ whole genome shotgun (WGS) entry which is preliminary data.</text>
</comment>
<evidence type="ECO:0000313" key="6">
    <source>
        <dbReference type="Proteomes" id="UP001063166"/>
    </source>
</evidence>
<dbReference type="OrthoDB" id="431169at2759"/>
<dbReference type="Gene3D" id="3.30.70.330">
    <property type="match status" value="2"/>
</dbReference>
<protein>
    <submittedName>
        <fullName evidence="5">RNA recognition motif contatinign protein</fullName>
    </submittedName>
</protein>
<sequence length="1030" mass="110149">MQTHHQALAHPESADALNHQHISPHDSMYHQNNMYASHPDNVHNIHPDFAVEQESRKFQQHPQPKLDSFSSNFRPNSFNQFAPTRPRHQTTRPNLPSSNQFRDTPSYFPTSTAEVFASSLPSQPQPHLQPFESRNSYDFGAQMNANGLGTKNFVDMYSPTNHLPSHQVNGSKSHQQQQAQQPQHPAYSAPYSNGPHLSSQTPYGPHVPSASASSAINGTSAGTTPSGPPGLGPPGNASTNNQANSSTNQEEISTIFVVGFPDDMQEREFQNMFTFSPDFEAATLKIPNKEYTAYGGLGSGPRNGYSGFGGPNDPYNLVTVNQGGVVVDGGRDGTMASWPSTVPGEDLAGMPFLGGSLSGGNVPMPPRKQIIGFAKFKTRDAALQARDGLQGRRVDIDKGAVLKAEMAKKNLHTKRGVGPVPGNTTSASVNTAATAASVPGGSSGVGSLQQALANGHVLGAGGPEPFSIGNDAMVNAMGLGTGRLTQWRDQMQQQHDHLHSTVSNGVSASEREVEDRRGMLSAIGGLGPFGSTTRGPRERAEEDERERLRKDKDMMRLRAGNSTAYDAFHSVPPGPVPFSQSSRHVVGQPGATFSPAENEAATGTSPMTNGLVGPRLHQQQQEELPGPWDNVRTRGPPRPRSSSQRSTSPPLRTNGIAFDMPPRSFSPPEHHQFFEQSRHDPQYTAPRVHHASSESSSSSVVGAPQSYGQSAAGGSDGHGTEAELSRALKGLDVNADGGKTSPQLPSPASGASSRNGVDQNPPINTLYVGNLPTSPPPNGFPQDYLQESLRELFSSRAGFRRLCFRQKSNGPMCFVEFEDVAYATKALNELYGNTLKGLVKGGIRLSYSKNPLGVRTPTSAGSNGPSLQQQQLQQAQSTNNTSAPNNSYPSMAQEFQPRNEDQQSRAVPMILRRDIDHPPQQAFAADLLASSPPPRFFSSSPSGLGAPSGSTSLTATSNAFTPRYGFGLSTPSHPQPSTTFSPFGLSNTPPPLTTIPDNQTNSDSYLSSSHSQHFHNNFAPANNLEAARAG</sequence>
<dbReference type="GO" id="GO:0003723">
    <property type="term" value="F:RNA binding"/>
    <property type="evidence" value="ECO:0007669"/>
    <property type="project" value="UniProtKB-UniRule"/>
</dbReference>
<dbReference type="SUPFAM" id="SSF54928">
    <property type="entry name" value="RNA-binding domain, RBD"/>
    <property type="match status" value="1"/>
</dbReference>
<gene>
    <name evidence="5" type="ORF">LshimejAT787_0110110</name>
</gene>
<feature type="compositionally biased region" description="Polar residues" evidence="3">
    <location>
        <begin position="158"/>
        <end position="173"/>
    </location>
</feature>
<feature type="compositionally biased region" description="Low complexity" evidence="3">
    <location>
        <begin position="234"/>
        <end position="249"/>
    </location>
</feature>
<proteinExistence type="predicted"/>
<keyword evidence="6" id="KW-1185">Reference proteome</keyword>
<feature type="compositionally biased region" description="Low complexity" evidence="3">
    <location>
        <begin position="68"/>
        <end position="81"/>
    </location>
</feature>
<evidence type="ECO:0000256" key="1">
    <source>
        <dbReference type="ARBA" id="ARBA00022884"/>
    </source>
</evidence>
<reference evidence="5" key="1">
    <citation type="submission" date="2022-07" db="EMBL/GenBank/DDBJ databases">
        <title>The genome of Lyophyllum shimeji provides insight into the initial evolution of ectomycorrhizal fungal genome.</title>
        <authorList>
            <person name="Kobayashi Y."/>
            <person name="Shibata T."/>
            <person name="Hirakawa H."/>
            <person name="Shigenobu S."/>
            <person name="Nishiyama T."/>
            <person name="Yamada A."/>
            <person name="Hasebe M."/>
            <person name="Kawaguchi M."/>
        </authorList>
    </citation>
    <scope>NUCLEOTIDE SEQUENCE</scope>
    <source>
        <strain evidence="5">AT787</strain>
    </source>
</reference>
<feature type="region of interest" description="Disordered" evidence="3">
    <location>
        <begin position="521"/>
        <end position="548"/>
    </location>
</feature>
<feature type="compositionally biased region" description="Low complexity" evidence="3">
    <location>
        <begin position="867"/>
        <end position="876"/>
    </location>
</feature>
<feature type="region of interest" description="Disordered" evidence="3">
    <location>
        <begin position="565"/>
        <end position="782"/>
    </location>
</feature>
<dbReference type="Proteomes" id="UP001063166">
    <property type="component" value="Unassembled WGS sequence"/>
</dbReference>
<feature type="region of interest" description="Disordered" evidence="3">
    <location>
        <begin position="854"/>
        <end position="903"/>
    </location>
</feature>
<dbReference type="Pfam" id="PF00076">
    <property type="entry name" value="RRM_1"/>
    <property type="match status" value="1"/>
</dbReference>
<feature type="region of interest" description="Disordered" evidence="3">
    <location>
        <begin position="23"/>
        <end position="101"/>
    </location>
</feature>
<feature type="compositionally biased region" description="Polar residues" evidence="3">
    <location>
        <begin position="856"/>
        <end position="866"/>
    </location>
</feature>
<feature type="compositionally biased region" description="Low complexity" evidence="3">
    <location>
        <begin position="1002"/>
        <end position="1018"/>
    </location>
</feature>
<feature type="compositionally biased region" description="Low complexity" evidence="3">
    <location>
        <begin position="174"/>
        <end position="186"/>
    </location>
</feature>
<dbReference type="InterPro" id="IPR035979">
    <property type="entry name" value="RBD_domain_sf"/>
</dbReference>
<dbReference type="AlphaFoldDB" id="A0A9P3PES7"/>
<dbReference type="SMART" id="SM00360">
    <property type="entry name" value="RRM"/>
    <property type="match status" value="2"/>
</dbReference>
<organism evidence="5 6">
    <name type="scientific">Lyophyllum shimeji</name>
    <name type="common">Hon-shimeji</name>
    <name type="synonym">Tricholoma shimeji</name>
    <dbReference type="NCBI Taxonomy" id="47721"/>
    <lineage>
        <taxon>Eukaryota</taxon>
        <taxon>Fungi</taxon>
        <taxon>Dikarya</taxon>
        <taxon>Basidiomycota</taxon>
        <taxon>Agaricomycotina</taxon>
        <taxon>Agaricomycetes</taxon>
        <taxon>Agaricomycetidae</taxon>
        <taxon>Agaricales</taxon>
        <taxon>Tricholomatineae</taxon>
        <taxon>Lyophyllaceae</taxon>
        <taxon>Lyophyllum</taxon>
    </lineage>
</organism>
<feature type="compositionally biased region" description="Low complexity" evidence="3">
    <location>
        <begin position="640"/>
        <end position="653"/>
    </location>
</feature>
<dbReference type="FunFam" id="3.30.70.330:FF:000428">
    <property type="entry name" value="Related to WHI3-involved in regulation of cell size"/>
    <property type="match status" value="1"/>
</dbReference>
<feature type="region of interest" description="Disordered" evidence="3">
    <location>
        <begin position="150"/>
        <end position="249"/>
    </location>
</feature>
<feature type="compositionally biased region" description="Basic and acidic residues" evidence="3">
    <location>
        <begin position="668"/>
        <end position="681"/>
    </location>
</feature>
<dbReference type="PROSITE" id="PS50102">
    <property type="entry name" value="RRM"/>
    <property type="match status" value="1"/>
</dbReference>
<feature type="compositionally biased region" description="Polar residues" evidence="3">
    <location>
        <begin position="91"/>
        <end position="101"/>
    </location>
</feature>
<evidence type="ECO:0000313" key="5">
    <source>
        <dbReference type="EMBL" id="GLB34127.1"/>
    </source>
</evidence>
<evidence type="ECO:0000256" key="2">
    <source>
        <dbReference type="PROSITE-ProRule" id="PRU00176"/>
    </source>
</evidence>
<evidence type="ECO:0000259" key="4">
    <source>
        <dbReference type="PROSITE" id="PS50102"/>
    </source>
</evidence>
<keyword evidence="1 2" id="KW-0694">RNA-binding</keyword>
<dbReference type="InterPro" id="IPR000504">
    <property type="entry name" value="RRM_dom"/>
</dbReference>
<feature type="compositionally biased region" description="Polar residues" evidence="3">
    <location>
        <begin position="749"/>
        <end position="763"/>
    </location>
</feature>
<name>A0A9P3PES7_LYOSH</name>
<dbReference type="EMBL" id="BRPK01000001">
    <property type="protein sequence ID" value="GLB34127.1"/>
    <property type="molecule type" value="Genomic_DNA"/>
</dbReference>
<feature type="compositionally biased region" description="Basic and acidic residues" evidence="3">
    <location>
        <begin position="535"/>
        <end position="548"/>
    </location>
</feature>
<dbReference type="InterPro" id="IPR012677">
    <property type="entry name" value="Nucleotide-bd_a/b_plait_sf"/>
</dbReference>
<feature type="compositionally biased region" description="Polar residues" evidence="3">
    <location>
        <begin position="877"/>
        <end position="890"/>
    </location>
</feature>
<feature type="region of interest" description="Disordered" evidence="3">
    <location>
        <begin position="982"/>
        <end position="1030"/>
    </location>
</feature>